<proteinExistence type="predicted"/>
<protein>
    <submittedName>
        <fullName evidence="2">CinA family protein</fullName>
    </submittedName>
</protein>
<evidence type="ECO:0000313" key="2">
    <source>
        <dbReference type="EMBL" id="MDJ1156831.1"/>
    </source>
</evidence>
<accession>A0ABT7ABU4</accession>
<comment type="caution">
    <text evidence="2">The sequence shown here is derived from an EMBL/GenBank/DDBJ whole genome shotgun (WGS) entry which is preliminary data.</text>
</comment>
<dbReference type="InterPro" id="IPR008136">
    <property type="entry name" value="CinA_C"/>
</dbReference>
<dbReference type="NCBIfam" id="TIGR00199">
    <property type="entry name" value="PncC_domain"/>
    <property type="match status" value="1"/>
</dbReference>
<reference evidence="2 3" key="1">
    <citation type="submission" date="2023-05" db="EMBL/GenBank/DDBJ databases">
        <title>Chelatococcus sp. nov., a moderately thermophilic bacterium isolated from hot spring microbial mat.</title>
        <authorList>
            <person name="Hu C.-J."/>
            <person name="Li W.-J."/>
        </authorList>
    </citation>
    <scope>NUCLEOTIDE SEQUENCE [LARGE SCALE GENOMIC DNA]</scope>
    <source>
        <strain evidence="2 3">SYSU G07232</strain>
    </source>
</reference>
<evidence type="ECO:0000313" key="3">
    <source>
        <dbReference type="Proteomes" id="UP001321492"/>
    </source>
</evidence>
<dbReference type="InterPro" id="IPR036653">
    <property type="entry name" value="CinA-like_C"/>
</dbReference>
<organism evidence="2 3">
    <name type="scientific">Chelatococcus albus</name>
    <dbReference type="NCBI Taxonomy" id="3047466"/>
    <lineage>
        <taxon>Bacteria</taxon>
        <taxon>Pseudomonadati</taxon>
        <taxon>Pseudomonadota</taxon>
        <taxon>Alphaproteobacteria</taxon>
        <taxon>Hyphomicrobiales</taxon>
        <taxon>Chelatococcaceae</taxon>
        <taxon>Chelatococcus</taxon>
    </lineage>
</organism>
<dbReference type="SUPFAM" id="SSF142433">
    <property type="entry name" value="CinA-like"/>
    <property type="match status" value="1"/>
</dbReference>
<sequence length="176" mass="18468">MPQAIAFTRIDEALVGRALRVLDLCLAKSLRVATAESCTGGLVAAVLTEPPGASRIVERGFVTYSNSAKESCLGVPDALLRAHGAVSEPVARAMAEGALDESQADVAVAITGIAGPDGGTPQKPVGLVHFAAARRGYETVHMERRFGDIGRGGVRRGSVEQALDLIEFMARLDDDR</sequence>
<dbReference type="Pfam" id="PF02464">
    <property type="entry name" value="CinA"/>
    <property type="match status" value="1"/>
</dbReference>
<feature type="domain" description="CinA C-terminal" evidence="1">
    <location>
        <begin position="20"/>
        <end position="167"/>
    </location>
</feature>
<gene>
    <name evidence="2" type="ORF">QNA08_01045</name>
</gene>
<dbReference type="RefSeq" id="WP_283738829.1">
    <property type="nucleotide sequence ID" value="NZ_JASJEV010000001.1"/>
</dbReference>
<name>A0ABT7ABU4_9HYPH</name>
<evidence type="ECO:0000259" key="1">
    <source>
        <dbReference type="Pfam" id="PF02464"/>
    </source>
</evidence>
<keyword evidence="3" id="KW-1185">Reference proteome</keyword>
<dbReference type="Gene3D" id="3.90.950.20">
    <property type="entry name" value="CinA-like"/>
    <property type="match status" value="1"/>
</dbReference>
<dbReference type="Proteomes" id="UP001321492">
    <property type="component" value="Unassembled WGS sequence"/>
</dbReference>
<dbReference type="EMBL" id="JASJEV010000001">
    <property type="protein sequence ID" value="MDJ1156831.1"/>
    <property type="molecule type" value="Genomic_DNA"/>
</dbReference>